<dbReference type="EMBL" id="CP036271">
    <property type="protein sequence ID" value="QDT52892.1"/>
    <property type="molecule type" value="Genomic_DNA"/>
</dbReference>
<keyword evidence="3" id="KW-1185">Reference proteome</keyword>
<dbReference type="InParanoid" id="A0A517S9V2"/>
<dbReference type="Pfam" id="PF07617">
    <property type="entry name" value="DUF1579"/>
    <property type="match status" value="1"/>
</dbReference>
<organism evidence="2 3">
    <name type="scientific">Caulifigura coniformis</name>
    <dbReference type="NCBI Taxonomy" id="2527983"/>
    <lineage>
        <taxon>Bacteria</taxon>
        <taxon>Pseudomonadati</taxon>
        <taxon>Planctomycetota</taxon>
        <taxon>Planctomycetia</taxon>
        <taxon>Planctomycetales</taxon>
        <taxon>Planctomycetaceae</taxon>
        <taxon>Caulifigura</taxon>
    </lineage>
</organism>
<dbReference type="RefSeq" id="WP_197453840.1">
    <property type="nucleotide sequence ID" value="NZ_CP036271.1"/>
</dbReference>
<dbReference type="InterPro" id="IPR011473">
    <property type="entry name" value="DUF1579"/>
</dbReference>
<accession>A0A517S9V2</accession>
<proteinExistence type="predicted"/>
<dbReference type="KEGG" id="ccos:Pan44_09050"/>
<protein>
    <recommendedName>
        <fullName evidence="4">DUF1579 domain-containing protein</fullName>
    </recommendedName>
</protein>
<feature type="chain" id="PRO_5022170098" description="DUF1579 domain-containing protein" evidence="1">
    <location>
        <begin position="24"/>
        <end position="173"/>
    </location>
</feature>
<dbReference type="Proteomes" id="UP000315700">
    <property type="component" value="Chromosome"/>
</dbReference>
<evidence type="ECO:0000313" key="2">
    <source>
        <dbReference type="EMBL" id="QDT52892.1"/>
    </source>
</evidence>
<name>A0A517S9V2_9PLAN</name>
<gene>
    <name evidence="2" type="ORF">Pan44_09050</name>
</gene>
<evidence type="ECO:0008006" key="4">
    <source>
        <dbReference type="Google" id="ProtNLM"/>
    </source>
</evidence>
<dbReference type="AlphaFoldDB" id="A0A517S9V2"/>
<evidence type="ECO:0000313" key="3">
    <source>
        <dbReference type="Proteomes" id="UP000315700"/>
    </source>
</evidence>
<feature type="signal peptide" evidence="1">
    <location>
        <begin position="1"/>
        <end position="23"/>
    </location>
</feature>
<reference evidence="2 3" key="1">
    <citation type="submission" date="2019-02" db="EMBL/GenBank/DDBJ databases">
        <title>Deep-cultivation of Planctomycetes and their phenomic and genomic characterization uncovers novel biology.</title>
        <authorList>
            <person name="Wiegand S."/>
            <person name="Jogler M."/>
            <person name="Boedeker C."/>
            <person name="Pinto D."/>
            <person name="Vollmers J."/>
            <person name="Rivas-Marin E."/>
            <person name="Kohn T."/>
            <person name="Peeters S.H."/>
            <person name="Heuer A."/>
            <person name="Rast P."/>
            <person name="Oberbeckmann S."/>
            <person name="Bunk B."/>
            <person name="Jeske O."/>
            <person name="Meyerdierks A."/>
            <person name="Storesund J.E."/>
            <person name="Kallscheuer N."/>
            <person name="Luecker S."/>
            <person name="Lage O.M."/>
            <person name="Pohl T."/>
            <person name="Merkel B.J."/>
            <person name="Hornburger P."/>
            <person name="Mueller R.-W."/>
            <person name="Bruemmer F."/>
            <person name="Labrenz M."/>
            <person name="Spormann A.M."/>
            <person name="Op den Camp H."/>
            <person name="Overmann J."/>
            <person name="Amann R."/>
            <person name="Jetten M.S.M."/>
            <person name="Mascher T."/>
            <person name="Medema M.H."/>
            <person name="Devos D.P."/>
            <person name="Kaster A.-K."/>
            <person name="Ovreas L."/>
            <person name="Rohde M."/>
            <person name="Galperin M.Y."/>
            <person name="Jogler C."/>
        </authorList>
    </citation>
    <scope>NUCLEOTIDE SEQUENCE [LARGE SCALE GENOMIC DNA]</scope>
    <source>
        <strain evidence="2 3">Pan44</strain>
    </source>
</reference>
<keyword evidence="1" id="KW-0732">Signal</keyword>
<evidence type="ECO:0000256" key="1">
    <source>
        <dbReference type="SAM" id="SignalP"/>
    </source>
</evidence>
<sequence length="173" mass="18861" precursor="true">MNRFICRLAACVAVVLVAGGSFAQDFPKPGKEHQDLAKAVGKWKLTVKEGFNAGQTGTSEFKAVCNGMWVASDFKMDDGSFTGQGLDSYDPTKKKYVSVWVDSMSATPLFFEGDWTEPGKTMVMTAKGPGPDGTPVEYRSVTKHPSEKAMTFELYMKSGGAEVKLMVVEYAKM</sequence>